<feature type="region of interest" description="Disordered" evidence="1">
    <location>
        <begin position="1"/>
        <end position="24"/>
    </location>
</feature>
<dbReference type="Proteomes" id="UP000095287">
    <property type="component" value="Unplaced"/>
</dbReference>
<name>A0A1I7YZG1_9BILA</name>
<sequence>MVRVFTRTSQKRESGGVAPLRLRLRSPNGRSGDVLYSRRSLSTLPLSLEVDGFPEAISICILRRSRRDGEKRIAPIDVYEFALLDVN</sequence>
<dbReference type="WBParaSite" id="L893_g21386.t1">
    <property type="protein sequence ID" value="L893_g21386.t1"/>
    <property type="gene ID" value="L893_g21386"/>
</dbReference>
<protein>
    <submittedName>
        <fullName evidence="3">Uncharacterized protein</fullName>
    </submittedName>
</protein>
<evidence type="ECO:0000313" key="2">
    <source>
        <dbReference type="Proteomes" id="UP000095287"/>
    </source>
</evidence>
<proteinExistence type="predicted"/>
<dbReference type="AlphaFoldDB" id="A0A1I7YZG1"/>
<evidence type="ECO:0000256" key="1">
    <source>
        <dbReference type="SAM" id="MobiDB-lite"/>
    </source>
</evidence>
<organism evidence="2 3">
    <name type="scientific">Steinernema glaseri</name>
    <dbReference type="NCBI Taxonomy" id="37863"/>
    <lineage>
        <taxon>Eukaryota</taxon>
        <taxon>Metazoa</taxon>
        <taxon>Ecdysozoa</taxon>
        <taxon>Nematoda</taxon>
        <taxon>Chromadorea</taxon>
        <taxon>Rhabditida</taxon>
        <taxon>Tylenchina</taxon>
        <taxon>Panagrolaimomorpha</taxon>
        <taxon>Strongyloidoidea</taxon>
        <taxon>Steinernematidae</taxon>
        <taxon>Steinernema</taxon>
    </lineage>
</organism>
<evidence type="ECO:0000313" key="3">
    <source>
        <dbReference type="WBParaSite" id="L893_g21386.t1"/>
    </source>
</evidence>
<keyword evidence="2" id="KW-1185">Reference proteome</keyword>
<accession>A0A1I7YZG1</accession>
<reference evidence="3" key="1">
    <citation type="submission" date="2016-11" db="UniProtKB">
        <authorList>
            <consortium name="WormBaseParasite"/>
        </authorList>
    </citation>
    <scope>IDENTIFICATION</scope>
</reference>